<accession>A0AAN9E2B3</accession>
<sequence length="96" mass="10088">MATCLGFGVGCCMLQGHCEGYGRRGKVGGVVEAVVEEDDGWVMAVGAVVCTLDVVGEGFVVAVGGRRLWRGRVAERWVVGGYGWLLTEGEAVVGLR</sequence>
<dbReference type="EMBL" id="JAYWIO010000008">
    <property type="protein sequence ID" value="KAK7243653.1"/>
    <property type="molecule type" value="Genomic_DNA"/>
</dbReference>
<keyword evidence="1" id="KW-0812">Transmembrane</keyword>
<reference evidence="2 3" key="1">
    <citation type="submission" date="2024-01" db="EMBL/GenBank/DDBJ databases">
        <title>The genomes of 5 underutilized Papilionoideae crops provide insights into root nodulation and disease resistanc.</title>
        <authorList>
            <person name="Yuan L."/>
        </authorList>
    </citation>
    <scope>NUCLEOTIDE SEQUENCE [LARGE SCALE GENOMIC DNA]</scope>
    <source>
        <strain evidence="2">ZHUSHIDOU_FW_LH</strain>
        <tissue evidence="2">Leaf</tissue>
    </source>
</reference>
<proteinExistence type="predicted"/>
<name>A0AAN9E2B3_CROPI</name>
<keyword evidence="3" id="KW-1185">Reference proteome</keyword>
<evidence type="ECO:0000313" key="3">
    <source>
        <dbReference type="Proteomes" id="UP001372338"/>
    </source>
</evidence>
<keyword evidence="1" id="KW-1133">Transmembrane helix</keyword>
<organism evidence="2 3">
    <name type="scientific">Crotalaria pallida</name>
    <name type="common">Smooth rattlebox</name>
    <name type="synonym">Crotalaria striata</name>
    <dbReference type="NCBI Taxonomy" id="3830"/>
    <lineage>
        <taxon>Eukaryota</taxon>
        <taxon>Viridiplantae</taxon>
        <taxon>Streptophyta</taxon>
        <taxon>Embryophyta</taxon>
        <taxon>Tracheophyta</taxon>
        <taxon>Spermatophyta</taxon>
        <taxon>Magnoliopsida</taxon>
        <taxon>eudicotyledons</taxon>
        <taxon>Gunneridae</taxon>
        <taxon>Pentapetalae</taxon>
        <taxon>rosids</taxon>
        <taxon>fabids</taxon>
        <taxon>Fabales</taxon>
        <taxon>Fabaceae</taxon>
        <taxon>Papilionoideae</taxon>
        <taxon>50 kb inversion clade</taxon>
        <taxon>genistoids sensu lato</taxon>
        <taxon>core genistoids</taxon>
        <taxon>Crotalarieae</taxon>
        <taxon>Crotalaria</taxon>
    </lineage>
</organism>
<gene>
    <name evidence="2" type="ORF">RIF29_38460</name>
</gene>
<comment type="caution">
    <text evidence="2">The sequence shown here is derived from an EMBL/GenBank/DDBJ whole genome shotgun (WGS) entry which is preliminary data.</text>
</comment>
<protein>
    <submittedName>
        <fullName evidence="2">Uncharacterized protein</fullName>
    </submittedName>
</protein>
<dbReference type="Proteomes" id="UP001372338">
    <property type="component" value="Unassembled WGS sequence"/>
</dbReference>
<feature type="transmembrane region" description="Helical" evidence="1">
    <location>
        <begin position="42"/>
        <end position="63"/>
    </location>
</feature>
<evidence type="ECO:0000313" key="2">
    <source>
        <dbReference type="EMBL" id="KAK7243653.1"/>
    </source>
</evidence>
<dbReference type="AlphaFoldDB" id="A0AAN9E2B3"/>
<keyword evidence="1" id="KW-0472">Membrane</keyword>
<evidence type="ECO:0000256" key="1">
    <source>
        <dbReference type="SAM" id="Phobius"/>
    </source>
</evidence>